<keyword evidence="1" id="KW-0812">Transmembrane</keyword>
<proteinExistence type="predicted"/>
<evidence type="ECO:0000313" key="3">
    <source>
        <dbReference type="Proteomes" id="UP000231069"/>
    </source>
</evidence>
<organism evidence="2 3">
    <name type="scientific">Candidatus Gottesmanbacteria bacterium CG_4_10_14_0_8_um_filter_37_24</name>
    <dbReference type="NCBI Taxonomy" id="1974574"/>
    <lineage>
        <taxon>Bacteria</taxon>
        <taxon>Candidatus Gottesmaniibacteriota</taxon>
    </lineage>
</organism>
<dbReference type="AlphaFoldDB" id="A0A2M7RR86"/>
<feature type="transmembrane region" description="Helical" evidence="1">
    <location>
        <begin position="7"/>
        <end position="23"/>
    </location>
</feature>
<feature type="transmembrane region" description="Helical" evidence="1">
    <location>
        <begin position="149"/>
        <end position="168"/>
    </location>
</feature>
<keyword evidence="1" id="KW-1133">Transmembrane helix</keyword>
<evidence type="ECO:0008006" key="4">
    <source>
        <dbReference type="Google" id="ProtNLM"/>
    </source>
</evidence>
<dbReference type="PANTHER" id="PTHR37422:SF13">
    <property type="entry name" value="LIPOPOLYSACCHARIDE BIOSYNTHESIS PROTEIN PA4999-RELATED"/>
    <property type="match status" value="1"/>
</dbReference>
<gene>
    <name evidence="2" type="ORF">COY59_02790</name>
</gene>
<protein>
    <recommendedName>
        <fullName evidence="4">Virulence factor membrane-bound polymerase C-terminal domain-containing protein</fullName>
    </recommendedName>
</protein>
<feature type="transmembrane region" description="Helical" evidence="1">
    <location>
        <begin position="327"/>
        <end position="351"/>
    </location>
</feature>
<dbReference type="PANTHER" id="PTHR37422">
    <property type="entry name" value="TEICHURONIC ACID BIOSYNTHESIS PROTEIN TUAE"/>
    <property type="match status" value="1"/>
</dbReference>
<reference evidence="3" key="1">
    <citation type="submission" date="2017-09" db="EMBL/GenBank/DDBJ databases">
        <title>Depth-based differentiation of microbial function through sediment-hosted aquifers and enrichment of novel symbionts in the deep terrestrial subsurface.</title>
        <authorList>
            <person name="Probst A.J."/>
            <person name="Ladd B."/>
            <person name="Jarett J.K."/>
            <person name="Geller-Mcgrath D.E."/>
            <person name="Sieber C.M.K."/>
            <person name="Emerson J.B."/>
            <person name="Anantharaman K."/>
            <person name="Thomas B.C."/>
            <person name="Malmstrom R."/>
            <person name="Stieglmeier M."/>
            <person name="Klingl A."/>
            <person name="Woyke T."/>
            <person name="Ryan C.M."/>
            <person name="Banfield J.F."/>
        </authorList>
    </citation>
    <scope>NUCLEOTIDE SEQUENCE [LARGE SCALE GENOMIC DNA]</scope>
</reference>
<comment type="caution">
    <text evidence="2">The sequence shown here is derived from an EMBL/GenBank/DDBJ whole genome shotgun (WGS) entry which is preliminary data.</text>
</comment>
<dbReference type="EMBL" id="PFMK01000046">
    <property type="protein sequence ID" value="PIZ02808.1"/>
    <property type="molecule type" value="Genomic_DNA"/>
</dbReference>
<evidence type="ECO:0000256" key="1">
    <source>
        <dbReference type="SAM" id="Phobius"/>
    </source>
</evidence>
<accession>A0A2M7RR86</accession>
<feature type="transmembrane region" description="Helical" evidence="1">
    <location>
        <begin position="236"/>
        <end position="257"/>
    </location>
</feature>
<feature type="transmembrane region" description="Helical" evidence="1">
    <location>
        <begin position="60"/>
        <end position="79"/>
    </location>
</feature>
<feature type="transmembrane region" description="Helical" evidence="1">
    <location>
        <begin position="29"/>
        <end position="48"/>
    </location>
</feature>
<feature type="transmembrane region" description="Helical" evidence="1">
    <location>
        <begin position="363"/>
        <end position="380"/>
    </location>
</feature>
<name>A0A2M7RR86_9BACT</name>
<evidence type="ECO:0000313" key="2">
    <source>
        <dbReference type="EMBL" id="PIZ02808.1"/>
    </source>
</evidence>
<feature type="transmembrane region" description="Helical" evidence="1">
    <location>
        <begin position="85"/>
        <end position="102"/>
    </location>
</feature>
<feature type="transmembrane region" description="Helical" evidence="1">
    <location>
        <begin position="417"/>
        <end position="439"/>
    </location>
</feature>
<dbReference type="Proteomes" id="UP000231069">
    <property type="component" value="Unassembled WGS sequence"/>
</dbReference>
<feature type="transmembrane region" description="Helical" evidence="1">
    <location>
        <begin position="198"/>
        <end position="215"/>
    </location>
</feature>
<feature type="transmembrane region" description="Helical" evidence="1">
    <location>
        <begin position="175"/>
        <end position="192"/>
    </location>
</feature>
<feature type="transmembrane region" description="Helical" evidence="1">
    <location>
        <begin position="109"/>
        <end position="129"/>
    </location>
</feature>
<sequence>MFNKPKVIEYLLACVFAVEMLFYNLNQEFIIPLFLLSIILLIFLYTSNRPLYIPWTFSRILILYFFSVIMSAVFTGFTYQTTIECIKILSYLSIVVLGSNIFRRNETSFQNLTFIFCFPAGFLALIGLLEYTSRFPSQKTIALLEPFHWPSLAAGFFMLITPNILTLYLDSKKNLPKIIIFMCLSLLLLAWFLTTENILYILLILGLIIFNYFFNPKKPDLGNKNISINNWKPTRILIIRNLLLVLLVLSVILPNIMLSFGSNKLPKEITLYLNQYLFFNKEDVARFSFESIKSHFLTGIGIGNFGMNYRSNLIKPWTWSDFASNELIQTFVEVGITGFIAQFILFGYLIFLSIKRSLISYRNRNFFSFGIAITCTFFIVRNLTTFSLRVFPLTILFFLFLGYILKEETVRILKPKSSYFLAVPLVLILFIVIMDGILFKYSQKMIFYKNISSGTKILSWLSQRPTFLLNPKLYLWLSAINIEKKERDQAISNLKNIYMQEPLNQEIDYQIAKLLYSDQKLNEAQTILENYIYKNMFASPKYYLALSKINSEKNNIALSQYWLKRASLVYPMNLNIRLSSVGLAVLDTTDYLPSIQNIYYSLFEFSKNNYYSSILQTLLY</sequence>
<keyword evidence="1" id="KW-0472">Membrane</keyword>
<feature type="transmembrane region" description="Helical" evidence="1">
    <location>
        <begin position="386"/>
        <end position="405"/>
    </location>
</feature>
<dbReference type="InterPro" id="IPR051533">
    <property type="entry name" value="WaaL-like"/>
</dbReference>